<dbReference type="GO" id="GO:0005737">
    <property type="term" value="C:cytoplasm"/>
    <property type="evidence" value="ECO:0007669"/>
    <property type="project" value="TreeGrafter"/>
</dbReference>
<dbReference type="VEuPathDB" id="FungiDB:RhiirFUN_003130"/>
<proteinExistence type="predicted"/>
<dbReference type="EMBL" id="LLXI01000017">
    <property type="protein sequence ID" value="PKY38054.1"/>
    <property type="molecule type" value="Genomic_DNA"/>
</dbReference>
<dbReference type="PRINTS" id="PR00195">
    <property type="entry name" value="DYNAMIN"/>
</dbReference>
<dbReference type="GO" id="GO:0016020">
    <property type="term" value="C:membrane"/>
    <property type="evidence" value="ECO:0007669"/>
    <property type="project" value="TreeGrafter"/>
</dbReference>
<dbReference type="PANTHER" id="PTHR11566:SF21">
    <property type="entry name" value="DYNAMIN RELATED PROTEIN 1, ISOFORM A"/>
    <property type="match status" value="1"/>
</dbReference>
<gene>
    <name evidence="2" type="ORF">RhiirA4_439108</name>
</gene>
<dbReference type="AlphaFoldDB" id="A0A2I1FUI8"/>
<dbReference type="GO" id="GO:0005874">
    <property type="term" value="C:microtubule"/>
    <property type="evidence" value="ECO:0007669"/>
    <property type="project" value="TreeGrafter"/>
</dbReference>
<dbReference type="VEuPathDB" id="FungiDB:FUN_021293"/>
<comment type="caution">
    <text evidence="2">The sequence shown here is derived from an EMBL/GenBank/DDBJ whole genome shotgun (WGS) entry which is preliminary data.</text>
</comment>
<dbReference type="InterPro" id="IPR045063">
    <property type="entry name" value="Dynamin_N"/>
</dbReference>
<dbReference type="InterPro" id="IPR027417">
    <property type="entry name" value="P-loop_NTPase"/>
</dbReference>
<feature type="domain" description="Dynamin N-terminal" evidence="1">
    <location>
        <begin position="13"/>
        <end position="105"/>
    </location>
</feature>
<dbReference type="GO" id="GO:0008017">
    <property type="term" value="F:microtubule binding"/>
    <property type="evidence" value="ECO:0007669"/>
    <property type="project" value="TreeGrafter"/>
</dbReference>
<name>A0A2I1FUI8_9GLOM</name>
<dbReference type="SUPFAM" id="SSF52540">
    <property type="entry name" value="P-loop containing nucleoside triphosphate hydrolases"/>
    <property type="match status" value="1"/>
</dbReference>
<protein>
    <recommendedName>
        <fullName evidence="1">Dynamin N-terminal domain-containing protein</fullName>
    </recommendedName>
</protein>
<dbReference type="InterPro" id="IPR022812">
    <property type="entry name" value="Dynamin"/>
</dbReference>
<evidence type="ECO:0000259" key="1">
    <source>
        <dbReference type="Pfam" id="PF00350"/>
    </source>
</evidence>
<accession>A0A2I1FUI8</accession>
<reference evidence="2 3" key="1">
    <citation type="submission" date="2015-10" db="EMBL/GenBank/DDBJ databases">
        <title>Genome analyses suggest a sexual origin of heterokaryosis in a supposedly ancient asexual fungus.</title>
        <authorList>
            <person name="Ropars J."/>
            <person name="Sedzielewska K."/>
            <person name="Noel J."/>
            <person name="Charron P."/>
            <person name="Farinelli L."/>
            <person name="Marton T."/>
            <person name="Kruger M."/>
            <person name="Pelin A."/>
            <person name="Brachmann A."/>
            <person name="Corradi N."/>
        </authorList>
    </citation>
    <scope>NUCLEOTIDE SEQUENCE [LARGE SCALE GENOMIC DNA]</scope>
    <source>
        <strain evidence="2 3">A4</strain>
    </source>
</reference>
<sequence length="262" mass="30044">MCEMGLEENIPTIVMFGDQSSGKSSVLKHLTGGLPLTGFIPYTINIKRIRTLSIVEIHFLQAEEPLRKISLRYIEDENHQPVSPREVEFAIITEFDEEEIEEKLCEAQRYIKNPSISDVQNTRLPPDSDELAFTKNAATSGIDTQCAYRLAREADPTGQRTVGVLTKMDRIVDYPNDDEKHLELATIVKGQGEHKLVNGTYVIRNPTNSENYVDPDELEKETIKALKQLRIWRDIPHDRYGLQFLTIKLSELHRNLRERSLI</sequence>
<evidence type="ECO:0000313" key="3">
    <source>
        <dbReference type="Proteomes" id="UP000234323"/>
    </source>
</evidence>
<dbReference type="Proteomes" id="UP000234323">
    <property type="component" value="Unassembled WGS sequence"/>
</dbReference>
<dbReference type="Gene3D" id="3.40.50.300">
    <property type="entry name" value="P-loop containing nucleotide triphosphate hydrolases"/>
    <property type="match status" value="2"/>
</dbReference>
<dbReference type="PANTHER" id="PTHR11566">
    <property type="entry name" value="DYNAMIN"/>
    <property type="match status" value="1"/>
</dbReference>
<keyword evidence="3" id="KW-1185">Reference proteome</keyword>
<dbReference type="Pfam" id="PF00350">
    <property type="entry name" value="Dynamin_N"/>
    <property type="match status" value="1"/>
</dbReference>
<evidence type="ECO:0000313" key="2">
    <source>
        <dbReference type="EMBL" id="PKY38054.1"/>
    </source>
</evidence>
<dbReference type="GO" id="GO:0003924">
    <property type="term" value="F:GTPase activity"/>
    <property type="evidence" value="ECO:0007669"/>
    <property type="project" value="TreeGrafter"/>
</dbReference>
<dbReference type="VEuPathDB" id="FungiDB:RhiirA1_498962"/>
<organism evidence="2 3">
    <name type="scientific">Rhizophagus irregularis</name>
    <dbReference type="NCBI Taxonomy" id="588596"/>
    <lineage>
        <taxon>Eukaryota</taxon>
        <taxon>Fungi</taxon>
        <taxon>Fungi incertae sedis</taxon>
        <taxon>Mucoromycota</taxon>
        <taxon>Glomeromycotina</taxon>
        <taxon>Glomeromycetes</taxon>
        <taxon>Glomerales</taxon>
        <taxon>Glomeraceae</taxon>
        <taxon>Rhizophagus</taxon>
    </lineage>
</organism>